<protein>
    <submittedName>
        <fullName evidence="2">CinA family protein</fullName>
    </submittedName>
</protein>
<proteinExistence type="predicted"/>
<evidence type="ECO:0000313" key="3">
    <source>
        <dbReference type="Proteomes" id="UP001601444"/>
    </source>
</evidence>
<dbReference type="InterPro" id="IPR036653">
    <property type="entry name" value="CinA-like_C"/>
</dbReference>
<accession>A0ABW6PUI9</accession>
<evidence type="ECO:0000313" key="2">
    <source>
        <dbReference type="EMBL" id="MFF0545850.1"/>
    </source>
</evidence>
<dbReference type="SUPFAM" id="SSF142433">
    <property type="entry name" value="CinA-like"/>
    <property type="match status" value="1"/>
</dbReference>
<reference evidence="2 3" key="1">
    <citation type="submission" date="2024-10" db="EMBL/GenBank/DDBJ databases">
        <title>The Natural Products Discovery Center: Release of the First 8490 Sequenced Strains for Exploring Actinobacteria Biosynthetic Diversity.</title>
        <authorList>
            <person name="Kalkreuter E."/>
            <person name="Kautsar S.A."/>
            <person name="Yang D."/>
            <person name="Bader C.D."/>
            <person name="Teijaro C.N."/>
            <person name="Fluegel L."/>
            <person name="Davis C.M."/>
            <person name="Simpson J.R."/>
            <person name="Lauterbach L."/>
            <person name="Steele A.D."/>
            <person name="Gui C."/>
            <person name="Meng S."/>
            <person name="Li G."/>
            <person name="Viehrig K."/>
            <person name="Ye F."/>
            <person name="Su P."/>
            <person name="Kiefer A.F."/>
            <person name="Nichols A."/>
            <person name="Cepeda A.J."/>
            <person name="Yan W."/>
            <person name="Fan B."/>
            <person name="Jiang Y."/>
            <person name="Adhikari A."/>
            <person name="Zheng C.-J."/>
            <person name="Schuster L."/>
            <person name="Cowan T.M."/>
            <person name="Smanski M.J."/>
            <person name="Chevrette M.G."/>
            <person name="De Carvalho L.P.S."/>
            <person name="Shen B."/>
        </authorList>
    </citation>
    <scope>NUCLEOTIDE SEQUENCE [LARGE SCALE GENOMIC DNA]</scope>
    <source>
        <strain evidence="2 3">NPDC004045</strain>
    </source>
</reference>
<dbReference type="InterPro" id="IPR008136">
    <property type="entry name" value="CinA_C"/>
</dbReference>
<dbReference type="Pfam" id="PF02464">
    <property type="entry name" value="CinA"/>
    <property type="match status" value="1"/>
</dbReference>
<dbReference type="RefSeq" id="WP_043650569.1">
    <property type="nucleotide sequence ID" value="NZ_JBIAMX010000016.1"/>
</dbReference>
<dbReference type="Proteomes" id="UP001601444">
    <property type="component" value="Unassembled WGS sequence"/>
</dbReference>
<sequence>MTTPSEIAEFAREHGLTVAVAESLTGGNLAAALSAAPDSAEWFRGGVVAYSAQVKREVLGVPDVPVVSEIAARAMADGVRALTGADVAVATTGVGGPGAQDGEPAGSVWCAVSTPVAEWAVHNDFAGPPEQVLDQAISCALDLAFAGLRKQPAATS</sequence>
<feature type="domain" description="CinA C-terminal" evidence="1">
    <location>
        <begin position="5"/>
        <end position="143"/>
    </location>
</feature>
<organism evidence="2 3">
    <name type="scientific">Nocardia thailandica</name>
    <dbReference type="NCBI Taxonomy" id="257275"/>
    <lineage>
        <taxon>Bacteria</taxon>
        <taxon>Bacillati</taxon>
        <taxon>Actinomycetota</taxon>
        <taxon>Actinomycetes</taxon>
        <taxon>Mycobacteriales</taxon>
        <taxon>Nocardiaceae</taxon>
        <taxon>Nocardia</taxon>
    </lineage>
</organism>
<dbReference type="NCBIfam" id="TIGR00199">
    <property type="entry name" value="PncC_domain"/>
    <property type="match status" value="1"/>
</dbReference>
<comment type="caution">
    <text evidence="2">The sequence shown here is derived from an EMBL/GenBank/DDBJ whole genome shotgun (WGS) entry which is preliminary data.</text>
</comment>
<dbReference type="Gene3D" id="3.90.950.20">
    <property type="entry name" value="CinA-like"/>
    <property type="match status" value="1"/>
</dbReference>
<evidence type="ECO:0000259" key="1">
    <source>
        <dbReference type="Pfam" id="PF02464"/>
    </source>
</evidence>
<gene>
    <name evidence="2" type="ORF">ACFYTF_23715</name>
</gene>
<keyword evidence="3" id="KW-1185">Reference proteome</keyword>
<dbReference type="EMBL" id="JBIAMX010000016">
    <property type="protein sequence ID" value="MFF0545850.1"/>
    <property type="molecule type" value="Genomic_DNA"/>
</dbReference>
<name>A0ABW6PUI9_9NOCA</name>